<keyword evidence="1" id="KW-0732">Signal</keyword>
<comment type="caution">
    <text evidence="2">The sequence shown here is derived from an EMBL/GenBank/DDBJ whole genome shotgun (WGS) entry which is preliminary data.</text>
</comment>
<accession>A0A9X4RV91</accession>
<protein>
    <submittedName>
        <fullName evidence="2">Uncharacterized protein</fullName>
    </submittedName>
</protein>
<gene>
    <name evidence="2" type="ORF">NMK71_10965</name>
</gene>
<evidence type="ECO:0000256" key="1">
    <source>
        <dbReference type="SAM" id="SignalP"/>
    </source>
</evidence>
<dbReference type="PROSITE" id="PS51257">
    <property type="entry name" value="PROKAR_LIPOPROTEIN"/>
    <property type="match status" value="1"/>
</dbReference>
<feature type="chain" id="PRO_5040809798" evidence="1">
    <location>
        <begin position="23"/>
        <end position="188"/>
    </location>
</feature>
<reference evidence="2" key="1">
    <citation type="submission" date="2022-07" db="EMBL/GenBank/DDBJ databases">
        <title>Description and genome-wide analysis of Profundicola chukchiensis gen. nov., sp. nov., marine bacteria isolated from bottom sediments of the Chukchi Sea.</title>
        <authorList>
            <person name="Romanenko L."/>
            <person name="Otstavnykh N."/>
            <person name="Kurilenko V."/>
            <person name="Eremeev V."/>
            <person name="Velansky P."/>
            <person name="Mikhailov V."/>
            <person name="Isaeva M."/>
        </authorList>
    </citation>
    <scope>NUCLEOTIDE SEQUENCE</scope>
    <source>
        <strain evidence="2">KMM 9713</strain>
    </source>
</reference>
<dbReference type="Proteomes" id="UP001152599">
    <property type="component" value="Unassembled WGS sequence"/>
</dbReference>
<dbReference type="RefSeq" id="WP_304421224.1">
    <property type="nucleotide sequence ID" value="NZ_JANCMU010000008.1"/>
</dbReference>
<feature type="signal peptide" evidence="1">
    <location>
        <begin position="1"/>
        <end position="22"/>
    </location>
</feature>
<dbReference type="EMBL" id="JANCMU010000008">
    <property type="protein sequence ID" value="MDG4946933.1"/>
    <property type="molecule type" value="Genomic_DNA"/>
</dbReference>
<sequence length="188" mass="21700">MKNLSLLIIGLLFITAITSCNNSGEITSTHAEGLVEEYLVLNPHYETAYFETNKMRLTSKRDADLIEAIRDLEDQGLIEIVDENSRKKWFSKDSVFVITPSLTKEALPYVVKQAKNRTEVKTVEYELDDSRDILFTRKTDKSVSFNAILLKKKTPFYSFGKDKNPNSEFITKEFKAKYIEEKGWVLVR</sequence>
<proteinExistence type="predicted"/>
<name>A0A9X4RV91_9FLAO</name>
<dbReference type="AlphaFoldDB" id="A0A9X4RV91"/>
<evidence type="ECO:0000313" key="2">
    <source>
        <dbReference type="EMBL" id="MDG4946933.1"/>
    </source>
</evidence>
<keyword evidence="3" id="KW-1185">Reference proteome</keyword>
<organism evidence="2 3">
    <name type="scientific">Profundicola chukchiensis</name>
    <dbReference type="NCBI Taxonomy" id="2961959"/>
    <lineage>
        <taxon>Bacteria</taxon>
        <taxon>Pseudomonadati</taxon>
        <taxon>Bacteroidota</taxon>
        <taxon>Flavobacteriia</taxon>
        <taxon>Flavobacteriales</taxon>
        <taxon>Weeksellaceae</taxon>
        <taxon>Profundicola</taxon>
    </lineage>
</organism>
<evidence type="ECO:0000313" key="3">
    <source>
        <dbReference type="Proteomes" id="UP001152599"/>
    </source>
</evidence>